<protein>
    <submittedName>
        <fullName evidence="1">Uncharacterized protein</fullName>
    </submittedName>
</protein>
<accession>A0A847TXN4</accession>
<gene>
    <name evidence="1" type="ORF">GOC85_16025</name>
</gene>
<evidence type="ECO:0000313" key="1">
    <source>
        <dbReference type="EMBL" id="NLV04070.1"/>
    </source>
</evidence>
<dbReference type="RefSeq" id="WP_083867084.1">
    <property type="nucleotide sequence ID" value="NZ_WOWC01000001.1"/>
</dbReference>
<dbReference type="AlphaFoldDB" id="A0A847TXN4"/>
<organism evidence="1 2">
    <name type="scientific">Haloferax volcanii</name>
    <name type="common">Halobacterium volcanii</name>
    <dbReference type="NCBI Taxonomy" id="2246"/>
    <lineage>
        <taxon>Archaea</taxon>
        <taxon>Methanobacteriati</taxon>
        <taxon>Methanobacteriota</taxon>
        <taxon>Stenosarchaea group</taxon>
        <taxon>Halobacteria</taxon>
        <taxon>Halobacteriales</taxon>
        <taxon>Haloferacaceae</taxon>
        <taxon>Haloferax</taxon>
    </lineage>
</organism>
<comment type="caution">
    <text evidence="1">The sequence shown here is derived from an EMBL/GenBank/DDBJ whole genome shotgun (WGS) entry which is preliminary data.</text>
</comment>
<dbReference type="EMBL" id="WOWC01000001">
    <property type="protein sequence ID" value="NLV04070.1"/>
    <property type="molecule type" value="Genomic_DNA"/>
</dbReference>
<proteinExistence type="predicted"/>
<evidence type="ECO:0000313" key="2">
    <source>
        <dbReference type="Proteomes" id="UP000619835"/>
    </source>
</evidence>
<reference evidence="1" key="1">
    <citation type="submission" date="2019-12" db="EMBL/GenBank/DDBJ databases">
        <title>Haloferax alexandrinus strain pws11.</title>
        <authorList>
            <person name="Verma D.K."/>
            <person name="Gopal K."/>
            <person name="Prasad E.S."/>
        </authorList>
    </citation>
    <scope>NUCLEOTIDE SEQUENCE</scope>
    <source>
        <strain evidence="1">Pws11</strain>
    </source>
</reference>
<name>A0A847TXN4_HALVO</name>
<sequence>MTDAKSGTRLRRVDELDHVMGVIRSVRASEDEFRAEVASNFGIGPDDFDVESELVDGHIVHRARWSP</sequence>
<dbReference type="Proteomes" id="UP000619835">
    <property type="component" value="Unassembled WGS sequence"/>
</dbReference>